<dbReference type="InterPro" id="IPR002523">
    <property type="entry name" value="MgTranspt_CorA/ZnTranspt_ZntB"/>
</dbReference>
<name>A0AAN7BFM5_9PEZI</name>
<keyword evidence="1" id="KW-1133">Transmembrane helix</keyword>
<dbReference type="AlphaFoldDB" id="A0AAN7BFM5"/>
<feature type="transmembrane region" description="Helical" evidence="1">
    <location>
        <begin position="422"/>
        <end position="440"/>
    </location>
</feature>
<dbReference type="EMBL" id="MU865472">
    <property type="protein sequence ID" value="KAK4222428.1"/>
    <property type="molecule type" value="Genomic_DNA"/>
</dbReference>
<comment type="caution">
    <text evidence="2">The sequence shown here is derived from an EMBL/GenBank/DDBJ whole genome shotgun (WGS) entry which is preliminary data.</text>
</comment>
<proteinExistence type="predicted"/>
<evidence type="ECO:0000256" key="1">
    <source>
        <dbReference type="SAM" id="Phobius"/>
    </source>
</evidence>
<gene>
    <name evidence="2" type="ORF">QBC38DRAFT_460419</name>
</gene>
<dbReference type="GO" id="GO:0016020">
    <property type="term" value="C:membrane"/>
    <property type="evidence" value="ECO:0007669"/>
    <property type="project" value="InterPro"/>
</dbReference>
<dbReference type="Proteomes" id="UP001301958">
    <property type="component" value="Unassembled WGS sequence"/>
</dbReference>
<dbReference type="Gene3D" id="1.20.58.340">
    <property type="entry name" value="Magnesium transport protein CorA, transmembrane region"/>
    <property type="match status" value="1"/>
</dbReference>
<dbReference type="GO" id="GO:0046873">
    <property type="term" value="F:metal ion transmembrane transporter activity"/>
    <property type="evidence" value="ECO:0007669"/>
    <property type="project" value="InterPro"/>
</dbReference>
<dbReference type="Pfam" id="PF01544">
    <property type="entry name" value="CorA"/>
    <property type="match status" value="1"/>
</dbReference>
<keyword evidence="3" id="KW-1185">Reference proteome</keyword>
<sequence length="478" mass="53644">MALIHITPTSPYRDFIASRQKESPCISNLSSFLTPSHFLPPNSSQLYAVDFLPKTRPVRPLHHNDLASTIASLPAKGGRIIVIEDLHPSALDILGPKLDIDPIFFADYVVTDLEDPQNSPAPPSVALTPSQILAQKDAFHIHYQQIVNLTSIGRFDEFPWVLKTYGNVPRSVRRLPQEKYDEPQLGIVRGCCSILTRKFPDSWIAIILIDSTTTRIISRNPQTRTINIDQTPFHSNSEFLPHHRSSFSQFVSSNPSLSLNPSSSSSNPLLNYILSSLTSLPIKEGFTVPTPLDLALHCLLTPIINSWMIYSQISSNILKRSEFLTTSSTSFSDPQIISLQKWRHRLIQSRHKLTATKEYIEHHSSSQSQPSSILILKDLTHLLDKLERYSRALDRIIPVAPALVQVHDHRRAVADQVFVKRLTYIAFVFVPASWVAAVFSMADEYGPGEAKFWVYFAITMPFCAVLVLGSFVVGWVGT</sequence>
<protein>
    <submittedName>
        <fullName evidence="2">Uncharacterized protein</fullName>
    </submittedName>
</protein>
<reference evidence="2" key="2">
    <citation type="submission" date="2023-05" db="EMBL/GenBank/DDBJ databases">
        <authorList>
            <consortium name="Lawrence Berkeley National Laboratory"/>
            <person name="Steindorff A."/>
            <person name="Hensen N."/>
            <person name="Bonometti L."/>
            <person name="Westerberg I."/>
            <person name="Brannstrom I.O."/>
            <person name="Guillou S."/>
            <person name="Cros-Aarteil S."/>
            <person name="Calhoun S."/>
            <person name="Haridas S."/>
            <person name="Kuo A."/>
            <person name="Mondo S."/>
            <person name="Pangilinan J."/>
            <person name="Riley R."/>
            <person name="Labutti K."/>
            <person name="Andreopoulos B."/>
            <person name="Lipzen A."/>
            <person name="Chen C."/>
            <person name="Yanf M."/>
            <person name="Daum C."/>
            <person name="Ng V."/>
            <person name="Clum A."/>
            <person name="Ohm R."/>
            <person name="Martin F."/>
            <person name="Silar P."/>
            <person name="Natvig D."/>
            <person name="Lalanne C."/>
            <person name="Gautier V."/>
            <person name="Ament-Velasquez S.L."/>
            <person name="Kruys A."/>
            <person name="Hutchinson M.I."/>
            <person name="Powell A.J."/>
            <person name="Barry K."/>
            <person name="Miller A.N."/>
            <person name="Grigoriev I.V."/>
            <person name="Debuchy R."/>
            <person name="Gladieux P."/>
            <person name="Thoren M.H."/>
            <person name="Johannesson H."/>
        </authorList>
    </citation>
    <scope>NUCLEOTIDE SEQUENCE</scope>
    <source>
        <strain evidence="2">CBS 990.96</strain>
    </source>
</reference>
<keyword evidence="1" id="KW-0812">Transmembrane</keyword>
<evidence type="ECO:0000313" key="2">
    <source>
        <dbReference type="EMBL" id="KAK4222428.1"/>
    </source>
</evidence>
<feature type="transmembrane region" description="Helical" evidence="1">
    <location>
        <begin position="452"/>
        <end position="476"/>
    </location>
</feature>
<reference evidence="2" key="1">
    <citation type="journal article" date="2023" name="Mol. Phylogenet. Evol.">
        <title>Genome-scale phylogeny and comparative genomics of the fungal order Sordariales.</title>
        <authorList>
            <person name="Hensen N."/>
            <person name="Bonometti L."/>
            <person name="Westerberg I."/>
            <person name="Brannstrom I.O."/>
            <person name="Guillou S."/>
            <person name="Cros-Aarteil S."/>
            <person name="Calhoun S."/>
            <person name="Haridas S."/>
            <person name="Kuo A."/>
            <person name="Mondo S."/>
            <person name="Pangilinan J."/>
            <person name="Riley R."/>
            <person name="LaButti K."/>
            <person name="Andreopoulos B."/>
            <person name="Lipzen A."/>
            <person name="Chen C."/>
            <person name="Yan M."/>
            <person name="Daum C."/>
            <person name="Ng V."/>
            <person name="Clum A."/>
            <person name="Steindorff A."/>
            <person name="Ohm R.A."/>
            <person name="Martin F."/>
            <person name="Silar P."/>
            <person name="Natvig D.O."/>
            <person name="Lalanne C."/>
            <person name="Gautier V."/>
            <person name="Ament-Velasquez S.L."/>
            <person name="Kruys A."/>
            <person name="Hutchinson M.I."/>
            <person name="Powell A.J."/>
            <person name="Barry K."/>
            <person name="Miller A.N."/>
            <person name="Grigoriev I.V."/>
            <person name="Debuchy R."/>
            <person name="Gladieux P."/>
            <person name="Hiltunen Thoren M."/>
            <person name="Johannesson H."/>
        </authorList>
    </citation>
    <scope>NUCLEOTIDE SEQUENCE</scope>
    <source>
        <strain evidence="2">CBS 990.96</strain>
    </source>
</reference>
<keyword evidence="1" id="KW-0472">Membrane</keyword>
<organism evidence="2 3">
    <name type="scientific">Podospora fimiseda</name>
    <dbReference type="NCBI Taxonomy" id="252190"/>
    <lineage>
        <taxon>Eukaryota</taxon>
        <taxon>Fungi</taxon>
        <taxon>Dikarya</taxon>
        <taxon>Ascomycota</taxon>
        <taxon>Pezizomycotina</taxon>
        <taxon>Sordariomycetes</taxon>
        <taxon>Sordariomycetidae</taxon>
        <taxon>Sordariales</taxon>
        <taxon>Podosporaceae</taxon>
        <taxon>Podospora</taxon>
    </lineage>
</organism>
<evidence type="ECO:0000313" key="3">
    <source>
        <dbReference type="Proteomes" id="UP001301958"/>
    </source>
</evidence>
<accession>A0AAN7BFM5</accession>